<feature type="compositionally biased region" description="Basic and acidic residues" evidence="1">
    <location>
        <begin position="72"/>
        <end position="84"/>
    </location>
</feature>
<feature type="compositionally biased region" description="Low complexity" evidence="1">
    <location>
        <begin position="102"/>
        <end position="123"/>
    </location>
</feature>
<accession>A0A2T0FN01</accession>
<sequence length="143" mass="15223">MELDHILSHQKPQELPPAEGPAALPPISVVLATPGTMVAYLAQLRGYKVNEPRYSNMPKYDVPLLSPTISEAEAKSTDPVKADHAPQTLSVNEVFNRPPLKPQTSKPAKSKSSPDQSSSAASKIPVVGTITVSQLKIDSATST</sequence>
<dbReference type="Proteomes" id="UP000238350">
    <property type="component" value="Unassembled WGS sequence"/>
</dbReference>
<organism evidence="2 3">
    <name type="scientific">Wickerhamiella sorbophila</name>
    <dbReference type="NCBI Taxonomy" id="45607"/>
    <lineage>
        <taxon>Eukaryota</taxon>
        <taxon>Fungi</taxon>
        <taxon>Dikarya</taxon>
        <taxon>Ascomycota</taxon>
        <taxon>Saccharomycotina</taxon>
        <taxon>Dipodascomycetes</taxon>
        <taxon>Dipodascales</taxon>
        <taxon>Trichomonascaceae</taxon>
        <taxon>Wickerhamiella</taxon>
    </lineage>
</organism>
<dbReference type="EMBL" id="NDIQ01000022">
    <property type="protein sequence ID" value="PRT56366.1"/>
    <property type="molecule type" value="Genomic_DNA"/>
</dbReference>
<keyword evidence="3" id="KW-1185">Reference proteome</keyword>
<dbReference type="AlphaFoldDB" id="A0A2T0FN01"/>
<name>A0A2T0FN01_9ASCO</name>
<evidence type="ECO:0000256" key="1">
    <source>
        <dbReference type="SAM" id="MobiDB-lite"/>
    </source>
</evidence>
<proteinExistence type="predicted"/>
<feature type="region of interest" description="Disordered" evidence="1">
    <location>
        <begin position="1"/>
        <end position="25"/>
    </location>
</feature>
<dbReference type="RefSeq" id="XP_024666311.1">
    <property type="nucleotide sequence ID" value="XM_024810543.1"/>
</dbReference>
<evidence type="ECO:0000313" key="3">
    <source>
        <dbReference type="Proteomes" id="UP000238350"/>
    </source>
</evidence>
<comment type="caution">
    <text evidence="2">The sequence shown here is derived from an EMBL/GenBank/DDBJ whole genome shotgun (WGS) entry which is preliminary data.</text>
</comment>
<evidence type="ECO:0000313" key="2">
    <source>
        <dbReference type="EMBL" id="PRT56366.1"/>
    </source>
</evidence>
<feature type="region of interest" description="Disordered" evidence="1">
    <location>
        <begin position="71"/>
        <end position="124"/>
    </location>
</feature>
<reference evidence="2 3" key="1">
    <citation type="submission" date="2017-04" db="EMBL/GenBank/DDBJ databases">
        <title>Genome sequencing of [Candida] sorbophila.</title>
        <authorList>
            <person name="Ahn J.O."/>
        </authorList>
    </citation>
    <scope>NUCLEOTIDE SEQUENCE [LARGE SCALE GENOMIC DNA]</scope>
    <source>
        <strain evidence="2 3">DS02</strain>
    </source>
</reference>
<protein>
    <submittedName>
        <fullName evidence="2">Uncharacterized protein</fullName>
    </submittedName>
</protein>
<gene>
    <name evidence="2" type="ORF">B9G98_03986</name>
</gene>
<dbReference type="GeneID" id="36517734"/>